<name>A0A8B2ZCK1_9LACO</name>
<feature type="domain" description="Type II secretion system protein GspF" evidence="8">
    <location>
        <begin position="191"/>
        <end position="310"/>
    </location>
</feature>
<dbReference type="Pfam" id="PF00482">
    <property type="entry name" value="T2SSF"/>
    <property type="match status" value="2"/>
</dbReference>
<evidence type="ECO:0000256" key="6">
    <source>
        <dbReference type="ARBA" id="ARBA00023136"/>
    </source>
</evidence>
<protein>
    <submittedName>
        <fullName evidence="9">Competence protein ComG</fullName>
    </submittedName>
</protein>
<evidence type="ECO:0000256" key="4">
    <source>
        <dbReference type="ARBA" id="ARBA00022692"/>
    </source>
</evidence>
<sequence>MGDMLSSGFSMQQCLKCLSMMAEKRNDDIGLVEAKLAEGSALSEALKDQIDVSAYFQLAIAEKHGDVEKSIRQLGACLERRVEQQARLRGVLVYPMILFVFLAAIFACMKLFLMPELKQFEASGGNETVFDWQVFLKCGILALILLLIAYLAKAFYWWSRQKALTRHHWYCELPLIGKIYRQYCYYYLSFNLGMFFQSGLDFREICDLLRQFEEKTLLYQLGEQIDLFLNQGKSLNEIVSSYPFMPKELSAFFASGETKDEISTNLLVYSEAAYKKLVRQIDGLISLVQPVLFLVIALIIIGCYLSMLLPLYSSLGGMY</sequence>
<evidence type="ECO:0000256" key="1">
    <source>
        <dbReference type="ARBA" id="ARBA00004651"/>
    </source>
</evidence>
<keyword evidence="6 7" id="KW-0472">Membrane</keyword>
<dbReference type="AlphaFoldDB" id="A0A8B2ZCK1"/>
<dbReference type="InterPro" id="IPR042094">
    <property type="entry name" value="T2SS_GspF_sf"/>
</dbReference>
<comment type="subcellular location">
    <subcellularLocation>
        <location evidence="1">Cell membrane</location>
        <topology evidence="1">Multi-pass membrane protein</topology>
    </subcellularLocation>
</comment>
<feature type="transmembrane region" description="Helical" evidence="7">
    <location>
        <begin position="134"/>
        <end position="158"/>
    </location>
</feature>
<evidence type="ECO:0000256" key="7">
    <source>
        <dbReference type="SAM" id="Phobius"/>
    </source>
</evidence>
<dbReference type="Gene3D" id="1.20.81.30">
    <property type="entry name" value="Type II secretion system (T2SS), domain F"/>
    <property type="match status" value="2"/>
</dbReference>
<feature type="transmembrane region" description="Helical" evidence="7">
    <location>
        <begin position="91"/>
        <end position="114"/>
    </location>
</feature>
<dbReference type="NCBIfam" id="NF041012">
    <property type="entry name" value="T4P_ComGB"/>
    <property type="match status" value="1"/>
</dbReference>
<evidence type="ECO:0000259" key="8">
    <source>
        <dbReference type="Pfam" id="PF00482"/>
    </source>
</evidence>
<organism evidence="9 10">
    <name type="scientific">Ligilactobacillus ruminis</name>
    <dbReference type="NCBI Taxonomy" id="1623"/>
    <lineage>
        <taxon>Bacteria</taxon>
        <taxon>Bacillati</taxon>
        <taxon>Bacillota</taxon>
        <taxon>Bacilli</taxon>
        <taxon>Lactobacillales</taxon>
        <taxon>Lactobacillaceae</taxon>
        <taxon>Ligilactobacillus</taxon>
    </lineage>
</organism>
<dbReference type="PRINTS" id="PR00812">
    <property type="entry name" value="BCTERIALGSPF"/>
</dbReference>
<dbReference type="PANTHER" id="PTHR30012:SF0">
    <property type="entry name" value="TYPE II SECRETION SYSTEM PROTEIN F-RELATED"/>
    <property type="match status" value="1"/>
</dbReference>
<comment type="similarity">
    <text evidence="2">Belongs to the GSP F family.</text>
</comment>
<comment type="caution">
    <text evidence="9">The sequence shown here is derived from an EMBL/GenBank/DDBJ whole genome shotgun (WGS) entry which is preliminary data.</text>
</comment>
<dbReference type="PANTHER" id="PTHR30012">
    <property type="entry name" value="GENERAL SECRETION PATHWAY PROTEIN"/>
    <property type="match status" value="1"/>
</dbReference>
<evidence type="ECO:0000256" key="5">
    <source>
        <dbReference type="ARBA" id="ARBA00022989"/>
    </source>
</evidence>
<dbReference type="Proteomes" id="UP000260790">
    <property type="component" value="Unassembled WGS sequence"/>
</dbReference>
<dbReference type="InterPro" id="IPR003004">
    <property type="entry name" value="GspF/PilC"/>
</dbReference>
<keyword evidence="3" id="KW-1003">Cell membrane</keyword>
<feature type="domain" description="Type II secretion system protein GspF" evidence="8">
    <location>
        <begin position="1"/>
        <end position="115"/>
    </location>
</feature>
<evidence type="ECO:0000313" key="9">
    <source>
        <dbReference type="EMBL" id="RGK47076.1"/>
    </source>
</evidence>
<dbReference type="InterPro" id="IPR047692">
    <property type="entry name" value="T4P_ComGB"/>
</dbReference>
<dbReference type="InterPro" id="IPR018076">
    <property type="entry name" value="T2SS_GspF_dom"/>
</dbReference>
<evidence type="ECO:0000256" key="2">
    <source>
        <dbReference type="ARBA" id="ARBA00005745"/>
    </source>
</evidence>
<dbReference type="EMBL" id="QSQR01000003">
    <property type="protein sequence ID" value="RGK47076.1"/>
    <property type="molecule type" value="Genomic_DNA"/>
</dbReference>
<evidence type="ECO:0000313" key="10">
    <source>
        <dbReference type="Proteomes" id="UP000260790"/>
    </source>
</evidence>
<dbReference type="GO" id="GO:0005886">
    <property type="term" value="C:plasma membrane"/>
    <property type="evidence" value="ECO:0007669"/>
    <property type="project" value="UniProtKB-SubCell"/>
</dbReference>
<evidence type="ECO:0000256" key="3">
    <source>
        <dbReference type="ARBA" id="ARBA00022475"/>
    </source>
</evidence>
<feature type="transmembrane region" description="Helical" evidence="7">
    <location>
        <begin position="284"/>
        <end position="309"/>
    </location>
</feature>
<keyword evidence="5 7" id="KW-1133">Transmembrane helix</keyword>
<reference evidence="9 10" key="1">
    <citation type="submission" date="2018-08" db="EMBL/GenBank/DDBJ databases">
        <title>A genome reference for cultivated species of the human gut microbiota.</title>
        <authorList>
            <person name="Zou Y."/>
            <person name="Xue W."/>
            <person name="Luo G."/>
        </authorList>
    </citation>
    <scope>NUCLEOTIDE SEQUENCE [LARGE SCALE GENOMIC DNA]</scope>
    <source>
        <strain evidence="9 10">TF10-9AT</strain>
    </source>
</reference>
<proteinExistence type="inferred from homology"/>
<accession>A0A8B2ZCK1</accession>
<gene>
    <name evidence="9" type="ORF">DXD09_03705</name>
</gene>
<keyword evidence="4 7" id="KW-0812">Transmembrane</keyword>